<feature type="binding site" description="axial binding residue" evidence="6">
    <location>
        <position position="143"/>
    </location>
    <ligand>
        <name>heme c</name>
        <dbReference type="ChEBI" id="CHEBI:61717"/>
        <label>1</label>
    </ligand>
    <ligandPart>
        <name>Fe</name>
        <dbReference type="ChEBI" id="CHEBI:18248"/>
    </ligandPart>
</feature>
<dbReference type="SUPFAM" id="SSF48695">
    <property type="entry name" value="Multiheme cytochromes"/>
    <property type="match status" value="1"/>
</dbReference>
<protein>
    <submittedName>
        <fullName evidence="9">High-molecular-weight cytochrome c subunit A</fullName>
    </submittedName>
</protein>
<organism evidence="9 10">
    <name type="scientific">Candidatus Desulfovibrio kirbyi</name>
    <dbReference type="NCBI Taxonomy" id="2696086"/>
    <lineage>
        <taxon>Bacteria</taxon>
        <taxon>Pseudomonadati</taxon>
        <taxon>Thermodesulfobacteriota</taxon>
        <taxon>Desulfovibrionia</taxon>
        <taxon>Desulfovibrionales</taxon>
        <taxon>Desulfovibrionaceae</taxon>
        <taxon>Desulfovibrio</taxon>
    </lineage>
</organism>
<feature type="binding site" description="axial binding residue" evidence="6">
    <location>
        <position position="144"/>
    </location>
    <ligand>
        <name>heme c</name>
        <dbReference type="ChEBI" id="CHEBI:61717"/>
        <label>1</label>
    </ligand>
    <ligandPart>
        <name>Fe</name>
        <dbReference type="ChEBI" id="CHEBI:18248"/>
    </ligandPart>
</feature>
<dbReference type="InterPro" id="IPR020942">
    <property type="entry name" value="Cyt_c_III_dom"/>
</dbReference>
<keyword evidence="7" id="KW-0732">Signal</keyword>
<evidence type="ECO:0000256" key="2">
    <source>
        <dbReference type="ARBA" id="ARBA00022617"/>
    </source>
</evidence>
<evidence type="ECO:0000256" key="1">
    <source>
        <dbReference type="ARBA" id="ARBA00022448"/>
    </source>
</evidence>
<dbReference type="EMBL" id="BLLL01000009">
    <property type="protein sequence ID" value="GFH63116.1"/>
    <property type="molecule type" value="Genomic_DNA"/>
</dbReference>
<feature type="binding site" description="axial binding residue" evidence="6">
    <location>
        <position position="130"/>
    </location>
    <ligand>
        <name>heme c</name>
        <dbReference type="ChEBI" id="CHEBI:61717"/>
        <label>1</label>
    </ligand>
    <ligandPart>
        <name>Fe</name>
        <dbReference type="ChEBI" id="CHEBI:18248"/>
    </ligandPart>
</feature>
<keyword evidence="1" id="KW-0813">Transport</keyword>
<evidence type="ECO:0000256" key="3">
    <source>
        <dbReference type="ARBA" id="ARBA00022723"/>
    </source>
</evidence>
<dbReference type="InterPro" id="IPR002322">
    <property type="entry name" value="Cyt_c_III"/>
</dbReference>
<dbReference type="GO" id="GO:0046872">
    <property type="term" value="F:metal ion binding"/>
    <property type="evidence" value="ECO:0007669"/>
    <property type="project" value="UniProtKB-KW"/>
</dbReference>
<feature type="chain" id="PRO_5026947846" evidence="7">
    <location>
        <begin position="29"/>
        <end position="329"/>
    </location>
</feature>
<dbReference type="GO" id="GO:0020037">
    <property type="term" value="F:heme binding"/>
    <property type="evidence" value="ECO:0007669"/>
    <property type="project" value="InterPro"/>
</dbReference>
<feature type="domain" description="Class III cytochrome C" evidence="8">
    <location>
        <begin position="237"/>
        <end position="320"/>
    </location>
</feature>
<sequence length="329" mass="35735">MRNGTTLLLLAAVAMLSAACLTTREALAAPAQEVVDYNVSPTRIIFPVGEKPNSAGVGMRPTVFNHLVHEKKIDNCLSCHHTGETKACTTCHTMEGKAEGNFITLTKAMHTPVVAKRPKGEPTPQSCVSCHQQQLAQRECAGCHSIVSVAHATRKTSYCAPCHNMTPSITKAQMQQGSAGVLPDKDKVALAAETMSAQKSVSHLTPEDGPYKVYIGEIADKFESNLFAHRRHVESIMEKLKDNKLAQAFHTQPETLCATCHHNAPLSATPPKCGSCHKSTIDPNQPERTSLKAAYHLQCMSCHRAMQVARPIDTSCVTCHKPRAPQRTD</sequence>
<dbReference type="Gene3D" id="3.90.10.10">
    <property type="entry name" value="Cytochrome C3"/>
    <property type="match status" value="2"/>
</dbReference>
<comment type="cofactor">
    <cofactor evidence="6">
        <name>heme c</name>
        <dbReference type="ChEBI" id="CHEBI:61717"/>
    </cofactor>
    <text evidence="6">Binds 4 heme c groups covalently per monomer.</text>
</comment>
<feature type="signal peptide" evidence="7">
    <location>
        <begin position="1"/>
        <end position="28"/>
    </location>
</feature>
<evidence type="ECO:0000256" key="6">
    <source>
        <dbReference type="PIRSR" id="PIRSR602322-1"/>
    </source>
</evidence>
<proteinExistence type="predicted"/>
<evidence type="ECO:0000313" key="10">
    <source>
        <dbReference type="Proteomes" id="UP000505077"/>
    </source>
</evidence>
<dbReference type="InterPro" id="IPR036280">
    <property type="entry name" value="Multihaem_cyt_sf"/>
</dbReference>
<evidence type="ECO:0000259" key="8">
    <source>
        <dbReference type="Pfam" id="PF02085"/>
    </source>
</evidence>
<dbReference type="Pfam" id="PF02085">
    <property type="entry name" value="Cytochrom_CIII"/>
    <property type="match status" value="2"/>
</dbReference>
<feature type="binding site" description="axial binding residue" evidence="6">
    <location>
        <position position="127"/>
    </location>
    <ligand>
        <name>heme c</name>
        <dbReference type="ChEBI" id="CHEBI:61717"/>
        <label>1</label>
    </ligand>
    <ligandPart>
        <name>Fe</name>
        <dbReference type="ChEBI" id="CHEBI:18248"/>
    </ligandPart>
</feature>
<evidence type="ECO:0000256" key="7">
    <source>
        <dbReference type="SAM" id="SignalP"/>
    </source>
</evidence>
<feature type="binding site" description="axial binding residue" evidence="6">
    <location>
        <position position="131"/>
    </location>
    <ligand>
        <name>heme c</name>
        <dbReference type="ChEBI" id="CHEBI:61717"/>
        <label>1</label>
    </ligand>
    <ligandPart>
        <name>Fe</name>
        <dbReference type="ChEBI" id="CHEBI:18248"/>
    </ligandPart>
</feature>
<keyword evidence="3 6" id="KW-0479">Metal-binding</keyword>
<dbReference type="CDD" id="cd08168">
    <property type="entry name" value="Cytochrom_C3"/>
    <property type="match status" value="2"/>
</dbReference>
<evidence type="ECO:0000256" key="5">
    <source>
        <dbReference type="ARBA" id="ARBA00023004"/>
    </source>
</evidence>
<keyword evidence="5 6" id="KW-0408">Iron</keyword>
<dbReference type="Proteomes" id="UP000505077">
    <property type="component" value="Unassembled WGS sequence"/>
</dbReference>
<evidence type="ECO:0000313" key="9">
    <source>
        <dbReference type="EMBL" id="GFH63116.1"/>
    </source>
</evidence>
<feature type="domain" description="Class III cytochrome C" evidence="8">
    <location>
        <begin position="58"/>
        <end position="163"/>
    </location>
</feature>
<comment type="caution">
    <text evidence="9">The sequence shown here is derived from an EMBL/GenBank/DDBJ whole genome shotgun (WGS) entry which is preliminary data.</text>
</comment>
<dbReference type="GO" id="GO:0009055">
    <property type="term" value="F:electron transfer activity"/>
    <property type="evidence" value="ECO:0007669"/>
    <property type="project" value="InterPro"/>
</dbReference>
<reference evidence="9 10" key="1">
    <citation type="journal article" date="2020" name="ISME J.">
        <title>Parallel Reductive Genome Evolution in Desulfovibrio Ectosymbionts Independently Acquired by Trichonympha Protists in the Termite Gut.</title>
        <authorList>
            <person name="Takeuchi M."/>
            <person name="Kuwahara H."/>
            <person name="Murakami T."/>
            <person name="Takahashi K."/>
            <person name="Kajitani R."/>
            <person name="Toyoda A."/>
            <person name="Itoh T."/>
            <person name="Ohkuma M."/>
            <person name="Hongoh Y."/>
        </authorList>
    </citation>
    <scope>NUCLEOTIDE SEQUENCE [LARGE SCALE GENOMIC DNA]</scope>
    <source>
        <strain evidence="9">ZnDsv-02</strain>
    </source>
</reference>
<keyword evidence="2 6" id="KW-0349">Heme</keyword>
<dbReference type="PROSITE" id="PS51257">
    <property type="entry name" value="PROKAR_LIPOPROTEIN"/>
    <property type="match status" value="1"/>
</dbReference>
<evidence type="ECO:0000256" key="4">
    <source>
        <dbReference type="ARBA" id="ARBA00022982"/>
    </source>
</evidence>
<gene>
    <name evidence="9" type="primary">hmcA</name>
    <name evidence="9" type="ORF">ZNDK_0887</name>
</gene>
<feature type="binding site" description="axial binding residue" evidence="6">
    <location>
        <position position="140"/>
    </location>
    <ligand>
        <name>heme c</name>
        <dbReference type="ChEBI" id="CHEBI:61717"/>
        <label>1</label>
    </ligand>
    <ligandPart>
        <name>Fe</name>
        <dbReference type="ChEBI" id="CHEBI:18248"/>
    </ligandPart>
</feature>
<keyword evidence="4" id="KW-0249">Electron transport</keyword>
<name>A0A6L2R6D9_9BACT</name>
<accession>A0A6L2R6D9</accession>
<dbReference type="AlphaFoldDB" id="A0A6L2R6D9"/>
<dbReference type="PRINTS" id="PR00609">
    <property type="entry name" value="CYTOCHROMEC3"/>
</dbReference>